<reference evidence="1" key="1">
    <citation type="journal article" date="2023" name="Mol. Biol. Evol.">
        <title>Third-Generation Sequencing Reveals the Adaptive Role of the Epigenome in Three Deep-Sea Polychaetes.</title>
        <authorList>
            <person name="Perez M."/>
            <person name="Aroh O."/>
            <person name="Sun Y."/>
            <person name="Lan Y."/>
            <person name="Juniper S.K."/>
            <person name="Young C.R."/>
            <person name="Angers B."/>
            <person name="Qian P.Y."/>
        </authorList>
    </citation>
    <scope>NUCLEOTIDE SEQUENCE</scope>
    <source>
        <strain evidence="1">P08H-3</strain>
    </source>
</reference>
<evidence type="ECO:0000313" key="1">
    <source>
        <dbReference type="EMBL" id="KAK2167344.1"/>
    </source>
</evidence>
<name>A0AAD9K986_9ANNE</name>
<dbReference type="EMBL" id="JAODUP010000029">
    <property type="protein sequence ID" value="KAK2167344.1"/>
    <property type="molecule type" value="Genomic_DNA"/>
</dbReference>
<sequence length="102" mass="12153">MNSLYHLYATDNLDKARILTPVLTVDEDIREEQWEQRRMLQQLLSRYPQRELPEEAESVRRNQETRDGTDKAIRECLSKWFTGAKNRNGGGSRGYRYLMIFK</sequence>
<dbReference type="Proteomes" id="UP001208570">
    <property type="component" value="Unassembled WGS sequence"/>
</dbReference>
<keyword evidence="2" id="KW-1185">Reference proteome</keyword>
<proteinExistence type="predicted"/>
<organism evidence="1 2">
    <name type="scientific">Paralvinella palmiformis</name>
    <dbReference type="NCBI Taxonomy" id="53620"/>
    <lineage>
        <taxon>Eukaryota</taxon>
        <taxon>Metazoa</taxon>
        <taxon>Spiralia</taxon>
        <taxon>Lophotrochozoa</taxon>
        <taxon>Annelida</taxon>
        <taxon>Polychaeta</taxon>
        <taxon>Sedentaria</taxon>
        <taxon>Canalipalpata</taxon>
        <taxon>Terebellida</taxon>
        <taxon>Terebelliformia</taxon>
        <taxon>Alvinellidae</taxon>
        <taxon>Paralvinella</taxon>
    </lineage>
</organism>
<gene>
    <name evidence="1" type="ORF">LSH36_29g07003</name>
</gene>
<dbReference type="AlphaFoldDB" id="A0AAD9K986"/>
<protein>
    <submittedName>
        <fullName evidence="1">Uncharacterized protein</fullName>
    </submittedName>
</protein>
<accession>A0AAD9K986</accession>
<evidence type="ECO:0000313" key="2">
    <source>
        <dbReference type="Proteomes" id="UP001208570"/>
    </source>
</evidence>
<comment type="caution">
    <text evidence="1">The sequence shown here is derived from an EMBL/GenBank/DDBJ whole genome shotgun (WGS) entry which is preliminary data.</text>
</comment>